<comment type="caution">
    <text evidence="18">The sequence shown here is derived from an EMBL/GenBank/DDBJ whole genome shotgun (WGS) entry which is preliminary data.</text>
</comment>
<keyword evidence="6 15" id="KW-0812">Transmembrane</keyword>
<evidence type="ECO:0000256" key="13">
    <source>
        <dbReference type="PROSITE-ProRule" id="PRU00175"/>
    </source>
</evidence>
<keyword evidence="11 15" id="KW-1133">Transmembrane helix</keyword>
<dbReference type="PANTHER" id="PTHR13145:SF0">
    <property type="entry name" value="E3 UBIQUITIN-PROTEIN LIGASE MARCHF6"/>
    <property type="match status" value="1"/>
</dbReference>
<feature type="compositionally biased region" description="Polar residues" evidence="14">
    <location>
        <begin position="1"/>
        <end position="10"/>
    </location>
</feature>
<feature type="transmembrane region" description="Helical" evidence="15">
    <location>
        <begin position="1044"/>
        <end position="1066"/>
    </location>
</feature>
<keyword evidence="12 15" id="KW-0472">Membrane</keyword>
<dbReference type="InterPro" id="IPR057211">
    <property type="entry name" value="DUF7889"/>
</dbReference>
<evidence type="ECO:0000256" key="9">
    <source>
        <dbReference type="ARBA" id="ARBA00022786"/>
    </source>
</evidence>
<feature type="transmembrane region" description="Helical" evidence="15">
    <location>
        <begin position="1432"/>
        <end position="1459"/>
    </location>
</feature>
<reference evidence="18" key="2">
    <citation type="journal article" date="2023" name="IMA Fungus">
        <title>Comparative genomic study of the Penicillium genus elucidates a diverse pangenome and 15 lateral gene transfer events.</title>
        <authorList>
            <person name="Petersen C."/>
            <person name="Sorensen T."/>
            <person name="Nielsen M.R."/>
            <person name="Sondergaard T.E."/>
            <person name="Sorensen J.L."/>
            <person name="Fitzpatrick D.A."/>
            <person name="Frisvad J.C."/>
            <person name="Nielsen K.L."/>
        </authorList>
    </citation>
    <scope>NUCLEOTIDE SEQUENCE</scope>
    <source>
        <strain evidence="18">IBT 30069</strain>
    </source>
</reference>
<dbReference type="InterPro" id="IPR001841">
    <property type="entry name" value="Znf_RING"/>
</dbReference>
<dbReference type="PANTHER" id="PTHR13145">
    <property type="entry name" value="SSM4 PROTEIN"/>
    <property type="match status" value="1"/>
</dbReference>
<comment type="catalytic activity">
    <reaction evidence="1">
        <text>S-ubiquitinyl-[E2 ubiquitin-conjugating enzyme]-L-cysteine + [acceptor protein]-L-lysine = [E2 ubiquitin-conjugating enzyme]-L-cysteine + N(6)-ubiquitinyl-[acceptor protein]-L-lysine.</text>
        <dbReference type="EC" id="2.3.2.27"/>
    </reaction>
</comment>
<dbReference type="Pfam" id="PF12906">
    <property type="entry name" value="RINGv"/>
    <property type="match status" value="1"/>
</dbReference>
<evidence type="ECO:0000256" key="14">
    <source>
        <dbReference type="SAM" id="MobiDB-lite"/>
    </source>
</evidence>
<proteinExistence type="predicted"/>
<name>A0A9W9EUA5_9EURO</name>
<feature type="transmembrane region" description="Helical" evidence="15">
    <location>
        <begin position="1471"/>
        <end position="1490"/>
    </location>
</feature>
<dbReference type="Pfam" id="PF23113">
    <property type="entry name" value="MARCHF6_C"/>
    <property type="match status" value="1"/>
</dbReference>
<feature type="region of interest" description="Disordered" evidence="14">
    <location>
        <begin position="1"/>
        <end position="22"/>
    </location>
</feature>
<keyword evidence="7" id="KW-0479">Metal-binding</keyword>
<comment type="subcellular location">
    <subcellularLocation>
        <location evidence="2">Membrane</location>
        <topology evidence="2">Multi-pass membrane protein</topology>
    </subcellularLocation>
</comment>
<dbReference type="Proteomes" id="UP001149165">
    <property type="component" value="Unassembled WGS sequence"/>
</dbReference>
<dbReference type="PROSITE" id="PS51292">
    <property type="entry name" value="ZF_RING_CH"/>
    <property type="match status" value="1"/>
</dbReference>
<feature type="transmembrane region" description="Helical" evidence="15">
    <location>
        <begin position="1072"/>
        <end position="1093"/>
    </location>
</feature>
<feature type="domain" description="RING-CH-type" evidence="17">
    <location>
        <begin position="31"/>
        <end position="92"/>
    </location>
</feature>
<dbReference type="InterPro" id="IPR013083">
    <property type="entry name" value="Znf_RING/FYVE/PHD"/>
</dbReference>
<protein>
    <recommendedName>
        <fullName evidence="4">RING-type E3 ubiquitin transferase</fullName>
        <ecNumber evidence="4">2.3.2.27</ecNumber>
    </recommendedName>
</protein>
<feature type="domain" description="RING-type" evidence="16">
    <location>
        <begin position="39"/>
        <end position="86"/>
    </location>
</feature>
<sequence>MDMDVNQSRNPAGFSSFPDLMNDPAFDEREKGLEDMDTCRICHGEATDEEPLFYPCKCSGSIKFVHQSCLVEWLSHSQKKHCELCKTAFRFTKLYDPNMPQSLPTPLFLKQALIQSFGTLVTWLRFVLVAFVWLGWLPWSMRAIWRALFWLADGRWSSTGSIKQQTVQSAAEALVQGAVNGTAASAAVLSSVSSTVSDAIQSVTSAAPTEQSSAGVYPVGDPLMLTLIKKVIPSLFIPALTSTGGQNGSNPNNMTGLSKPRYPSWLSDVKFLMTLTPYPTINNMIIDTLEGQLITLLVVVAFILLFLIREWVVQQQPMANIAEGEREAAVQLIANANQLNEQPQPPRQNRPLPRPNFEAIHEENELAREEHGEAPLWPRPASPAPSWTDSDDGLPVIERPTGINHPFGADNFNGNIGQNLANHGFRPQDDFANTGVTAFRDILARSNGDREEMLRLIHEEGLEEELGWIVTALTAGSQNQNLDTPSSRAGNGELHELLASHNTPTVQENHNELQQQQQPEDQPAAQASRQEPQLQDQPQAQVQQEDSQVGKSLTERLIHWFWGEIPLGDNDLAEAVPADDEHIVQDPALEDPFVPVPNRLDQQIDAGLGPAEAGLDPNDVDVIEGDDFEGIMDLIGMQGPIFGLLQNGVFCALLIAFTVAIGIWLPYLWGKIALVLLANPLELIVGVPMTAVTVVADIALDTLIGVVGYVMYWVSFICKIALSPFIAFVPLGEWVPRGKSVTSASLSLIDASTHRLNKVVKAFLVFHESDIPMFSVLSHQALKLHQARLSALFWTAFGLAKFILHDFPLRLFTLGVPAALSFDVDLSQVKEYAAHAQQHIGNFTRSQFFSSSGTKLINSSAAKAASGSLPVDYDLAVWDTQDRVIAISMGYLLATIMGFLYLRITGFLVGANRGQRIEGIVAEILLQAGGVMKVILIIGIEMIVFPLYCGTLLDVALLPLFSDATILSRVAFTTAYPLTSLFVHWFIGTCYMFHFALFVSMCRKILRTGVLYFIRDPDDPTFHPIRDVLERSITTQLRKIGFSALVYGALVIVCLGGVVWGLHFAFDGVLPIHWSASAPMLEFPVDLLFYNFVMPLVIQSFKPSDGLNDLYDWWFHRCAQFLRLSNFFFPDRRPEEEGHHVYRTWWGFLFGSKGDWEHPVIGSAQQATAEEENRDVYFLRDGRYVRAPASDQVRIPKGTQVFLDVTEDNERLDGKPDLDDGLHGRSSNMFTKVYVPPFFRLRIATFILLIWLFAATTGVGSTIIPLVIGRKMISIFFSNPVPVNDIYAFSSGLCVAGGVAYLACYCRAAVRAMHDNSWAFLRSPDQLRQFGVKLALDIGRLVYISLTLVILLPTLFALLTEFYVLIPGHTLFGDGKSHVVHVVQDWTLGVLYVQMAIKLILWHPQSWAAAVLNGIFRDGWLRPNVRLATRALVLPLLLFTTAAIAVPLSLGAVLRYTVFYWVQSHQNIYRYAYPVTLLLVLAACTIHLVLRRVAVWRISIRDDVYLIGERLHNFSEKRARDVGVSRRVMTG</sequence>
<keyword evidence="5" id="KW-0808">Transferase</keyword>
<feature type="transmembrane region" description="Helical" evidence="15">
    <location>
        <begin position="884"/>
        <end position="904"/>
    </location>
</feature>
<dbReference type="Gene3D" id="3.30.40.10">
    <property type="entry name" value="Zinc/RING finger domain, C3HC4 (zinc finger)"/>
    <property type="match status" value="1"/>
</dbReference>
<evidence type="ECO:0000256" key="11">
    <source>
        <dbReference type="ARBA" id="ARBA00022989"/>
    </source>
</evidence>
<evidence type="ECO:0000256" key="8">
    <source>
        <dbReference type="ARBA" id="ARBA00022771"/>
    </source>
</evidence>
<dbReference type="FunFam" id="3.30.40.10:FF:000287">
    <property type="entry name" value="RING finger membrane protein"/>
    <property type="match status" value="1"/>
</dbReference>
<evidence type="ECO:0000256" key="10">
    <source>
        <dbReference type="ARBA" id="ARBA00022833"/>
    </source>
</evidence>
<feature type="transmembrane region" description="Helical" evidence="15">
    <location>
        <begin position="1246"/>
        <end position="1266"/>
    </location>
</feature>
<dbReference type="OrthoDB" id="1108038at2759"/>
<feature type="transmembrane region" description="Helical" evidence="15">
    <location>
        <begin position="293"/>
        <end position="312"/>
    </location>
</feature>
<accession>A0A9W9EUA5</accession>
<dbReference type="EC" id="2.3.2.27" evidence="4"/>
<feature type="region of interest" description="Disordered" evidence="14">
    <location>
        <begin position="506"/>
        <end position="548"/>
    </location>
</feature>
<feature type="transmembrane region" description="Helical" evidence="15">
    <location>
        <begin position="1386"/>
        <end position="1412"/>
    </location>
</feature>
<keyword evidence="8 13" id="KW-0863">Zinc-finger</keyword>
<dbReference type="InterPro" id="IPR011016">
    <property type="entry name" value="Znf_RING-CH"/>
</dbReference>
<dbReference type="InterPro" id="IPR056521">
    <property type="entry name" value="MARCHF6-like_C"/>
</dbReference>
<feature type="transmembrane region" description="Helical" evidence="15">
    <location>
        <begin position="1341"/>
        <end position="1366"/>
    </location>
</feature>
<dbReference type="GO" id="GO:0036503">
    <property type="term" value="P:ERAD pathway"/>
    <property type="evidence" value="ECO:0007669"/>
    <property type="project" value="TreeGrafter"/>
</dbReference>
<evidence type="ECO:0000256" key="7">
    <source>
        <dbReference type="ARBA" id="ARBA00022723"/>
    </source>
</evidence>
<dbReference type="GO" id="GO:0061630">
    <property type="term" value="F:ubiquitin protein ligase activity"/>
    <property type="evidence" value="ECO:0007669"/>
    <property type="project" value="UniProtKB-EC"/>
</dbReference>
<evidence type="ECO:0000313" key="18">
    <source>
        <dbReference type="EMBL" id="KAJ5087965.1"/>
    </source>
</evidence>
<dbReference type="GO" id="GO:0008270">
    <property type="term" value="F:zinc ion binding"/>
    <property type="evidence" value="ECO:0007669"/>
    <property type="project" value="UniProtKB-KW"/>
</dbReference>
<feature type="transmembrane region" description="Helical" evidence="15">
    <location>
        <begin position="1286"/>
        <end position="1304"/>
    </location>
</feature>
<feature type="transmembrane region" description="Helical" evidence="15">
    <location>
        <begin position="112"/>
        <end position="136"/>
    </location>
</feature>
<evidence type="ECO:0000256" key="6">
    <source>
        <dbReference type="ARBA" id="ARBA00022692"/>
    </source>
</evidence>
<dbReference type="SMART" id="SM00744">
    <property type="entry name" value="RINGv"/>
    <property type="match status" value="1"/>
</dbReference>
<evidence type="ECO:0000256" key="15">
    <source>
        <dbReference type="SAM" id="Phobius"/>
    </source>
</evidence>
<keyword evidence="9" id="KW-0833">Ubl conjugation pathway</keyword>
<evidence type="ECO:0000259" key="16">
    <source>
        <dbReference type="PROSITE" id="PS50089"/>
    </source>
</evidence>
<feature type="transmembrane region" description="Helical" evidence="15">
    <location>
        <begin position="681"/>
        <end position="700"/>
    </location>
</feature>
<evidence type="ECO:0000259" key="17">
    <source>
        <dbReference type="PROSITE" id="PS51292"/>
    </source>
</evidence>
<evidence type="ECO:0000256" key="4">
    <source>
        <dbReference type="ARBA" id="ARBA00012483"/>
    </source>
</evidence>
<comment type="pathway">
    <text evidence="3">Protein modification; protein ubiquitination.</text>
</comment>
<feature type="transmembrane region" description="Helical" evidence="15">
    <location>
        <begin position="981"/>
        <end position="999"/>
    </location>
</feature>
<dbReference type="SUPFAM" id="SSF57850">
    <property type="entry name" value="RING/U-box"/>
    <property type="match status" value="1"/>
</dbReference>
<feature type="compositionally biased region" description="Low complexity" evidence="14">
    <location>
        <begin position="514"/>
        <end position="548"/>
    </location>
</feature>
<feature type="transmembrane region" description="Helical" evidence="15">
    <location>
        <begin position="647"/>
        <end position="669"/>
    </location>
</feature>
<dbReference type="GO" id="GO:0005789">
    <property type="term" value="C:endoplasmic reticulum membrane"/>
    <property type="evidence" value="ECO:0007669"/>
    <property type="project" value="TreeGrafter"/>
</dbReference>
<dbReference type="EMBL" id="JAPQKH010000007">
    <property type="protein sequence ID" value="KAJ5087965.1"/>
    <property type="molecule type" value="Genomic_DNA"/>
</dbReference>
<gene>
    <name evidence="18" type="ORF">N7456_011581</name>
</gene>
<reference evidence="18" key="1">
    <citation type="submission" date="2022-11" db="EMBL/GenBank/DDBJ databases">
        <authorList>
            <person name="Petersen C."/>
        </authorList>
    </citation>
    <scope>NUCLEOTIDE SEQUENCE</scope>
    <source>
        <strain evidence="18">IBT 30069</strain>
    </source>
</reference>
<organism evidence="18 19">
    <name type="scientific">Penicillium angulare</name>
    <dbReference type="NCBI Taxonomy" id="116970"/>
    <lineage>
        <taxon>Eukaryota</taxon>
        <taxon>Fungi</taxon>
        <taxon>Dikarya</taxon>
        <taxon>Ascomycota</taxon>
        <taxon>Pezizomycotina</taxon>
        <taxon>Eurotiomycetes</taxon>
        <taxon>Eurotiomycetidae</taxon>
        <taxon>Eurotiales</taxon>
        <taxon>Aspergillaceae</taxon>
        <taxon>Penicillium</taxon>
    </lineage>
</organism>
<evidence type="ECO:0000256" key="2">
    <source>
        <dbReference type="ARBA" id="ARBA00004141"/>
    </source>
</evidence>
<evidence type="ECO:0000256" key="12">
    <source>
        <dbReference type="ARBA" id="ARBA00023136"/>
    </source>
</evidence>
<evidence type="ECO:0000313" key="19">
    <source>
        <dbReference type="Proteomes" id="UP001149165"/>
    </source>
</evidence>
<evidence type="ECO:0000256" key="1">
    <source>
        <dbReference type="ARBA" id="ARBA00000900"/>
    </source>
</evidence>
<evidence type="ECO:0000256" key="5">
    <source>
        <dbReference type="ARBA" id="ARBA00022679"/>
    </source>
</evidence>
<keyword evidence="10" id="KW-0862">Zinc</keyword>
<dbReference type="Pfam" id="PF25417">
    <property type="entry name" value="DUF7889"/>
    <property type="match status" value="1"/>
</dbReference>
<feature type="transmembrane region" description="Helical" evidence="15">
    <location>
        <begin position="706"/>
        <end position="729"/>
    </location>
</feature>
<evidence type="ECO:0000256" key="3">
    <source>
        <dbReference type="ARBA" id="ARBA00004906"/>
    </source>
</evidence>
<dbReference type="PROSITE" id="PS50089">
    <property type="entry name" value="ZF_RING_2"/>
    <property type="match status" value="1"/>
</dbReference>
<dbReference type="CDD" id="cd16702">
    <property type="entry name" value="RING_CH-C4HC3_MARCH6"/>
    <property type="match status" value="1"/>
</dbReference>
<keyword evidence="19" id="KW-1185">Reference proteome</keyword>
<feature type="transmembrane region" description="Helical" evidence="15">
    <location>
        <begin position="934"/>
        <end position="961"/>
    </location>
</feature>
<feature type="transmembrane region" description="Helical" evidence="15">
    <location>
        <begin position="787"/>
        <end position="804"/>
    </location>
</feature>